<dbReference type="Proteomes" id="UP000390335">
    <property type="component" value="Unassembled WGS sequence"/>
</dbReference>
<name>A0ABQ0Z642_9HYPH</name>
<evidence type="ECO:0000313" key="2">
    <source>
        <dbReference type="Proteomes" id="UP000390335"/>
    </source>
</evidence>
<proteinExistence type="predicted"/>
<gene>
    <name evidence="1" type="ORF">RsS93_35890</name>
</gene>
<evidence type="ECO:0000313" key="1">
    <source>
        <dbReference type="EMBL" id="GES50975.1"/>
    </source>
</evidence>
<accession>A0ABQ0Z642</accession>
<reference evidence="1 2" key="1">
    <citation type="journal article" date="2020" name="Genome Biol. Evol.">
        <title>Rhizobium dioscoreae sp. nov., a plant growth-promoting bacterium isolated from yam (Dioscorea species).</title>
        <authorList>
            <person name="Ouyabe M."/>
            <person name="Tanaka N."/>
            <person name="Shiwa Y."/>
            <person name="Fujita N."/>
            <person name="Kikuno H."/>
            <person name="Babil P."/>
            <person name="Shiwachi H."/>
        </authorList>
    </citation>
    <scope>NUCLEOTIDE SEQUENCE [LARGE SCALE GENOMIC DNA]</scope>
    <source>
        <strain evidence="1 2">S-93</strain>
    </source>
</reference>
<organism evidence="1 2">
    <name type="scientific">Rhizobium dioscoreae</name>
    <dbReference type="NCBI Taxonomy" id="2653122"/>
    <lineage>
        <taxon>Bacteria</taxon>
        <taxon>Pseudomonadati</taxon>
        <taxon>Pseudomonadota</taxon>
        <taxon>Alphaproteobacteria</taxon>
        <taxon>Hyphomicrobiales</taxon>
        <taxon>Rhizobiaceae</taxon>
        <taxon>Rhizobium/Agrobacterium group</taxon>
        <taxon>Rhizobium</taxon>
    </lineage>
</organism>
<sequence>MKKSKAIDALAAVKPRGCDQPINQLPDKSWKPYPCLLTREELQKLIAEQLG</sequence>
<protein>
    <submittedName>
        <fullName evidence="1">Uncharacterized protein</fullName>
    </submittedName>
</protein>
<comment type="caution">
    <text evidence="1">The sequence shown here is derived from an EMBL/GenBank/DDBJ whole genome shotgun (WGS) entry which is preliminary data.</text>
</comment>
<keyword evidence="2" id="KW-1185">Reference proteome</keyword>
<dbReference type="EMBL" id="BLAJ01000004">
    <property type="protein sequence ID" value="GES50975.1"/>
    <property type="molecule type" value="Genomic_DNA"/>
</dbReference>